<dbReference type="OrthoDB" id="1095125at2"/>
<sequence length="175" mass="20113">MLLAERKKQQNISQYIIYMYQTELLIRNFEFDLSQIQNEIVNKIPAETLDEKGKLAEIDWYRGLIKSMKEEGLEKTGHLRAVQELVKELSDLSLNLLTEDPDYQVIFNAARPAIRENIIASDGNISDPIQACLNGVFGLLIARMKDEQVSEEEMAKIEHFGNVLSYLSHKRKVSN</sequence>
<dbReference type="EMBL" id="MDGQ01000004">
    <property type="protein sequence ID" value="OEK05689.1"/>
    <property type="molecule type" value="Genomic_DNA"/>
</dbReference>
<evidence type="ECO:0008006" key="3">
    <source>
        <dbReference type="Google" id="ProtNLM"/>
    </source>
</evidence>
<gene>
    <name evidence="1" type="ORF">BFP71_06080</name>
</gene>
<organism evidence="1 2">
    <name type="scientific">Roseivirga misakiensis</name>
    <dbReference type="NCBI Taxonomy" id="1563681"/>
    <lineage>
        <taxon>Bacteria</taxon>
        <taxon>Pseudomonadati</taxon>
        <taxon>Bacteroidota</taxon>
        <taxon>Cytophagia</taxon>
        <taxon>Cytophagales</taxon>
        <taxon>Roseivirgaceae</taxon>
        <taxon>Roseivirga</taxon>
    </lineage>
</organism>
<dbReference type="STRING" id="1563681.BFP71_06080"/>
<protein>
    <recommendedName>
        <fullName evidence="3">DUF4924 domain-containing protein</fullName>
    </recommendedName>
</protein>
<dbReference type="RefSeq" id="WP_069834607.1">
    <property type="nucleotide sequence ID" value="NZ_MDGQ01000004.1"/>
</dbReference>
<dbReference type="AlphaFoldDB" id="A0A1E5T2T9"/>
<dbReference type="Pfam" id="PF16271">
    <property type="entry name" value="DUF4924"/>
    <property type="match status" value="1"/>
</dbReference>
<evidence type="ECO:0000313" key="1">
    <source>
        <dbReference type="EMBL" id="OEK05689.1"/>
    </source>
</evidence>
<keyword evidence="2" id="KW-1185">Reference proteome</keyword>
<name>A0A1E5T2T9_9BACT</name>
<dbReference type="Proteomes" id="UP000095552">
    <property type="component" value="Unassembled WGS sequence"/>
</dbReference>
<dbReference type="InterPro" id="IPR032574">
    <property type="entry name" value="DUF4924"/>
</dbReference>
<reference evidence="1 2" key="1">
    <citation type="submission" date="2016-08" db="EMBL/GenBank/DDBJ databases">
        <title>Draft genome of Fabibacter sp. strain SK-8.</title>
        <authorList>
            <person name="Wong S.-K."/>
            <person name="Hamasaki K."/>
            <person name="Yoshizawa S."/>
        </authorList>
    </citation>
    <scope>NUCLEOTIDE SEQUENCE [LARGE SCALE GENOMIC DNA]</scope>
    <source>
        <strain evidence="1 2">SK-8</strain>
    </source>
</reference>
<evidence type="ECO:0000313" key="2">
    <source>
        <dbReference type="Proteomes" id="UP000095552"/>
    </source>
</evidence>
<proteinExistence type="predicted"/>
<comment type="caution">
    <text evidence="1">The sequence shown here is derived from an EMBL/GenBank/DDBJ whole genome shotgun (WGS) entry which is preliminary data.</text>
</comment>
<accession>A0A1E5T2T9</accession>